<evidence type="ECO:0000313" key="3">
    <source>
        <dbReference type="Proteomes" id="UP000299102"/>
    </source>
</evidence>
<dbReference type="EMBL" id="BGZK01002419">
    <property type="protein sequence ID" value="GBP93797.1"/>
    <property type="molecule type" value="Genomic_DNA"/>
</dbReference>
<dbReference type="PROSITE" id="PS50800">
    <property type="entry name" value="SAP"/>
    <property type="match status" value="1"/>
</dbReference>
<comment type="caution">
    <text evidence="2">The sequence shown here is derived from an EMBL/GenBank/DDBJ whole genome shotgun (WGS) entry which is preliminary data.</text>
</comment>
<evidence type="ECO:0000313" key="2">
    <source>
        <dbReference type="EMBL" id="GBP93797.1"/>
    </source>
</evidence>
<dbReference type="Pfam" id="PF02037">
    <property type="entry name" value="SAP"/>
    <property type="match status" value="1"/>
</dbReference>
<dbReference type="InterPro" id="IPR003034">
    <property type="entry name" value="SAP_dom"/>
</dbReference>
<dbReference type="OrthoDB" id="261614at2759"/>
<feature type="domain" description="SAP" evidence="1">
    <location>
        <begin position="2"/>
        <end position="36"/>
    </location>
</feature>
<dbReference type="SUPFAM" id="SSF68906">
    <property type="entry name" value="SAP domain"/>
    <property type="match status" value="1"/>
</dbReference>
<dbReference type="Gene3D" id="1.10.720.30">
    <property type="entry name" value="SAP domain"/>
    <property type="match status" value="1"/>
</dbReference>
<accession>A0A4C2A4H8</accession>
<protein>
    <recommendedName>
        <fullName evidence="1">SAP domain-containing protein</fullName>
    </recommendedName>
</protein>
<evidence type="ECO:0000259" key="1">
    <source>
        <dbReference type="PROSITE" id="PS50800"/>
    </source>
</evidence>
<name>A0A4C2A4H8_EUMVA</name>
<dbReference type="InterPro" id="IPR036361">
    <property type="entry name" value="SAP_dom_sf"/>
</dbReference>
<reference evidence="2 3" key="1">
    <citation type="journal article" date="2019" name="Commun. Biol.">
        <title>The bagworm genome reveals a unique fibroin gene that provides high tensile strength.</title>
        <authorList>
            <person name="Kono N."/>
            <person name="Nakamura H."/>
            <person name="Ohtoshi R."/>
            <person name="Tomita M."/>
            <person name="Numata K."/>
            <person name="Arakawa K."/>
        </authorList>
    </citation>
    <scope>NUCLEOTIDE SEQUENCE [LARGE SCALE GENOMIC DNA]</scope>
</reference>
<dbReference type="SMART" id="SM00513">
    <property type="entry name" value="SAP"/>
    <property type="match status" value="1"/>
</dbReference>
<dbReference type="Proteomes" id="UP000299102">
    <property type="component" value="Unassembled WGS sequence"/>
</dbReference>
<keyword evidence="3" id="KW-1185">Reference proteome</keyword>
<dbReference type="AlphaFoldDB" id="A0A4C2A4H8"/>
<gene>
    <name evidence="2" type="ORF">EVAR_62858_1</name>
</gene>
<organism evidence="2 3">
    <name type="scientific">Eumeta variegata</name>
    <name type="common">Bagworm moth</name>
    <name type="synonym">Eumeta japonica</name>
    <dbReference type="NCBI Taxonomy" id="151549"/>
    <lineage>
        <taxon>Eukaryota</taxon>
        <taxon>Metazoa</taxon>
        <taxon>Ecdysozoa</taxon>
        <taxon>Arthropoda</taxon>
        <taxon>Hexapoda</taxon>
        <taxon>Insecta</taxon>
        <taxon>Pterygota</taxon>
        <taxon>Neoptera</taxon>
        <taxon>Endopterygota</taxon>
        <taxon>Lepidoptera</taxon>
        <taxon>Glossata</taxon>
        <taxon>Ditrysia</taxon>
        <taxon>Tineoidea</taxon>
        <taxon>Psychidae</taxon>
        <taxon>Oiketicinae</taxon>
        <taxon>Eumeta</taxon>
    </lineage>
</organism>
<sequence length="68" mass="8027">MYSTWNVEALKAKLRERGASLKGRKADLIERLEAYDRNQNFDAVQAEENDDPKWFYQIMMLIWTSTAV</sequence>
<proteinExistence type="predicted"/>